<organism evidence="1 2">
    <name type="scientific">Prototheca wickerhamii</name>
    <dbReference type="NCBI Taxonomy" id="3111"/>
    <lineage>
        <taxon>Eukaryota</taxon>
        <taxon>Viridiplantae</taxon>
        <taxon>Chlorophyta</taxon>
        <taxon>core chlorophytes</taxon>
        <taxon>Trebouxiophyceae</taxon>
        <taxon>Chlorellales</taxon>
        <taxon>Chlorellaceae</taxon>
        <taxon>Prototheca</taxon>
    </lineage>
</organism>
<dbReference type="Proteomes" id="UP001255856">
    <property type="component" value="Unassembled WGS sequence"/>
</dbReference>
<dbReference type="Gene3D" id="3.40.30.10">
    <property type="entry name" value="Glutaredoxin"/>
    <property type="match status" value="1"/>
</dbReference>
<evidence type="ECO:0000313" key="1">
    <source>
        <dbReference type="EMBL" id="KAK2078223.1"/>
    </source>
</evidence>
<gene>
    <name evidence="1" type="ORF">QBZ16_004092</name>
</gene>
<dbReference type="Pfam" id="PF06999">
    <property type="entry name" value="Suc_Fer-like"/>
    <property type="match status" value="1"/>
</dbReference>
<keyword evidence="2" id="KW-1185">Reference proteome</keyword>
<dbReference type="SUPFAM" id="SSF52833">
    <property type="entry name" value="Thioredoxin-like"/>
    <property type="match status" value="1"/>
</dbReference>
<protein>
    <recommendedName>
        <fullName evidence="3">Sucrase ferredoxin</fullName>
    </recommendedName>
</protein>
<comment type="caution">
    <text evidence="1">The sequence shown here is derived from an EMBL/GenBank/DDBJ whole genome shotgun (WGS) entry which is preliminary data.</text>
</comment>
<accession>A0AAD9IIK7</accession>
<evidence type="ECO:0000313" key="2">
    <source>
        <dbReference type="Proteomes" id="UP001255856"/>
    </source>
</evidence>
<dbReference type="PANTHER" id="PTHR31902">
    <property type="entry name" value="ACTIN PATCHES DISTAL PROTEIN 1"/>
    <property type="match status" value="1"/>
</dbReference>
<dbReference type="InterPro" id="IPR009737">
    <property type="entry name" value="Aim32/Apd1-like"/>
</dbReference>
<reference evidence="1" key="1">
    <citation type="submission" date="2021-01" db="EMBL/GenBank/DDBJ databases">
        <authorList>
            <person name="Eckstrom K.M.E."/>
        </authorList>
    </citation>
    <scope>NUCLEOTIDE SEQUENCE</scope>
    <source>
        <strain evidence="1">UVCC 0001</strain>
    </source>
</reference>
<dbReference type="InterPro" id="IPR036249">
    <property type="entry name" value="Thioredoxin-like_sf"/>
</dbReference>
<dbReference type="AlphaFoldDB" id="A0AAD9IIK7"/>
<name>A0AAD9IIK7_PROWI</name>
<evidence type="ECO:0008006" key="3">
    <source>
        <dbReference type="Google" id="ProtNLM"/>
    </source>
</evidence>
<sequence>MVCCHNKRDERCGVLGPQLAQWLAELLRRRGLGAGAASVLQISHIGGHKYAGNVIVYRPGQPGHGDWFGRDDALRSPALRPHWRGRLGLSKAEQLELFAATRGECQRHGDQDIEELA</sequence>
<dbReference type="PANTHER" id="PTHR31902:SF14">
    <property type="entry name" value="ACTIN PATCHES DISTAL PROTEIN 1"/>
    <property type="match status" value="1"/>
</dbReference>
<proteinExistence type="predicted"/>
<dbReference type="EMBL" id="JASFZW010000005">
    <property type="protein sequence ID" value="KAK2078223.1"/>
    <property type="molecule type" value="Genomic_DNA"/>
</dbReference>